<name>A0AAW2TJ96_SESRA</name>
<reference evidence="1" key="2">
    <citation type="journal article" date="2024" name="Plant">
        <title>Genomic evolution and insights into agronomic trait innovations of Sesamum species.</title>
        <authorList>
            <person name="Miao H."/>
            <person name="Wang L."/>
            <person name="Qu L."/>
            <person name="Liu H."/>
            <person name="Sun Y."/>
            <person name="Le M."/>
            <person name="Wang Q."/>
            <person name="Wei S."/>
            <person name="Zheng Y."/>
            <person name="Lin W."/>
            <person name="Duan Y."/>
            <person name="Cao H."/>
            <person name="Xiong S."/>
            <person name="Wang X."/>
            <person name="Wei L."/>
            <person name="Li C."/>
            <person name="Ma Q."/>
            <person name="Ju M."/>
            <person name="Zhao R."/>
            <person name="Li G."/>
            <person name="Mu C."/>
            <person name="Tian Q."/>
            <person name="Mei H."/>
            <person name="Zhang T."/>
            <person name="Gao T."/>
            <person name="Zhang H."/>
        </authorList>
    </citation>
    <scope>NUCLEOTIDE SEQUENCE</scope>
    <source>
        <strain evidence="1">G02</strain>
    </source>
</reference>
<comment type="caution">
    <text evidence="1">The sequence shown here is derived from an EMBL/GenBank/DDBJ whole genome shotgun (WGS) entry which is preliminary data.</text>
</comment>
<sequence>MERTFLGAIVDVIQLGLAELGYPDMFSIQSGMNEVNRRFGTSFDYRYFEDKE</sequence>
<proteinExistence type="predicted"/>
<organism evidence="1">
    <name type="scientific">Sesamum radiatum</name>
    <name type="common">Black benniseed</name>
    <dbReference type="NCBI Taxonomy" id="300843"/>
    <lineage>
        <taxon>Eukaryota</taxon>
        <taxon>Viridiplantae</taxon>
        <taxon>Streptophyta</taxon>
        <taxon>Embryophyta</taxon>
        <taxon>Tracheophyta</taxon>
        <taxon>Spermatophyta</taxon>
        <taxon>Magnoliopsida</taxon>
        <taxon>eudicotyledons</taxon>
        <taxon>Gunneridae</taxon>
        <taxon>Pentapetalae</taxon>
        <taxon>asterids</taxon>
        <taxon>lamiids</taxon>
        <taxon>Lamiales</taxon>
        <taxon>Pedaliaceae</taxon>
        <taxon>Sesamum</taxon>
    </lineage>
</organism>
<dbReference type="AlphaFoldDB" id="A0AAW2TJ96"/>
<protein>
    <submittedName>
        <fullName evidence="1">Uncharacterized protein</fullName>
    </submittedName>
</protein>
<accession>A0AAW2TJ96</accession>
<reference evidence="1" key="1">
    <citation type="submission" date="2020-06" db="EMBL/GenBank/DDBJ databases">
        <authorList>
            <person name="Li T."/>
            <person name="Hu X."/>
            <person name="Zhang T."/>
            <person name="Song X."/>
            <person name="Zhang H."/>
            <person name="Dai N."/>
            <person name="Sheng W."/>
            <person name="Hou X."/>
            <person name="Wei L."/>
        </authorList>
    </citation>
    <scope>NUCLEOTIDE SEQUENCE</scope>
    <source>
        <strain evidence="1">G02</strain>
        <tissue evidence="1">Leaf</tissue>
    </source>
</reference>
<evidence type="ECO:0000313" key="1">
    <source>
        <dbReference type="EMBL" id="KAL0404377.1"/>
    </source>
</evidence>
<gene>
    <name evidence="1" type="ORF">Sradi_2078500</name>
</gene>
<dbReference type="EMBL" id="JACGWJ010000008">
    <property type="protein sequence ID" value="KAL0404377.1"/>
    <property type="molecule type" value="Genomic_DNA"/>
</dbReference>